<accession>B7QF86</accession>
<evidence type="ECO:0000256" key="4">
    <source>
        <dbReference type="ARBA" id="ARBA00023034"/>
    </source>
</evidence>
<dbReference type="PANTHER" id="PTHR12141">
    <property type="entry name" value="ARFAPTIN-RELATED"/>
    <property type="match status" value="1"/>
</dbReference>
<feature type="compositionally biased region" description="Low complexity" evidence="7">
    <location>
        <begin position="36"/>
        <end position="45"/>
    </location>
</feature>
<evidence type="ECO:0000256" key="1">
    <source>
        <dbReference type="ARBA" id="ARBA00004394"/>
    </source>
</evidence>
<keyword evidence="12" id="KW-1267">Proteomics identification</keyword>
<name>B7QF86_IXOSC</name>
<dbReference type="InterPro" id="IPR027267">
    <property type="entry name" value="AH/BAR_dom_sf"/>
</dbReference>
<dbReference type="GO" id="GO:0000139">
    <property type="term" value="C:Golgi membrane"/>
    <property type="evidence" value="ECO:0007669"/>
    <property type="project" value="UniProtKB-SubCell"/>
</dbReference>
<protein>
    <submittedName>
        <fullName evidence="9 10">ADP-ribosylation factor interacting protein, putative</fullName>
    </submittedName>
</protein>
<dbReference type="SUPFAM" id="SSF103657">
    <property type="entry name" value="BAR/IMD domain-like"/>
    <property type="match status" value="1"/>
</dbReference>
<dbReference type="HOGENOM" id="CLU_047975_2_0_1"/>
<evidence type="ECO:0000256" key="5">
    <source>
        <dbReference type="ARBA" id="ARBA00023136"/>
    </source>
</evidence>
<dbReference type="VEuPathDB" id="VectorBase:ISCW022668"/>
<dbReference type="GO" id="GO:0006886">
    <property type="term" value="P:intracellular protein transport"/>
    <property type="evidence" value="ECO:0000318"/>
    <property type="project" value="GO_Central"/>
</dbReference>
<organism>
    <name type="scientific">Ixodes scapularis</name>
    <name type="common">Black-legged tick</name>
    <name type="synonym">Deer tick</name>
    <dbReference type="NCBI Taxonomy" id="6945"/>
    <lineage>
        <taxon>Eukaryota</taxon>
        <taxon>Metazoa</taxon>
        <taxon>Ecdysozoa</taxon>
        <taxon>Arthropoda</taxon>
        <taxon>Chelicerata</taxon>
        <taxon>Arachnida</taxon>
        <taxon>Acari</taxon>
        <taxon>Parasitiformes</taxon>
        <taxon>Ixodida</taxon>
        <taxon>Ixodoidea</taxon>
        <taxon>Ixodidae</taxon>
        <taxon>Ixodinae</taxon>
        <taxon>Ixodes</taxon>
    </lineage>
</organism>
<dbReference type="GO" id="GO:0070273">
    <property type="term" value="F:phosphatidylinositol-4-phosphate binding"/>
    <property type="evidence" value="ECO:0007669"/>
    <property type="project" value="UniProtKB-ARBA"/>
</dbReference>
<dbReference type="InterPro" id="IPR030798">
    <property type="entry name" value="Arfaptin_fam"/>
</dbReference>
<feature type="region of interest" description="Disordered" evidence="7">
    <location>
        <begin position="1"/>
        <end position="130"/>
    </location>
</feature>
<keyword evidence="4" id="KW-0333">Golgi apparatus</keyword>
<dbReference type="FunCoup" id="B7QF86">
    <property type="interactions" value="734"/>
</dbReference>
<dbReference type="Proteomes" id="UP000001555">
    <property type="component" value="Unassembled WGS sequence"/>
</dbReference>
<feature type="compositionally biased region" description="Basic and acidic residues" evidence="7">
    <location>
        <begin position="46"/>
        <end position="59"/>
    </location>
</feature>
<feature type="compositionally biased region" description="Polar residues" evidence="7">
    <location>
        <begin position="106"/>
        <end position="123"/>
    </location>
</feature>
<dbReference type="STRING" id="6945.B7QF86"/>
<evidence type="ECO:0000313" key="11">
    <source>
        <dbReference type="Proteomes" id="UP000001555"/>
    </source>
</evidence>
<feature type="domain" description="AH" evidence="8">
    <location>
        <begin position="163"/>
        <end position="363"/>
    </location>
</feature>
<dbReference type="OrthoDB" id="9994780at2759"/>
<keyword evidence="3" id="KW-0597">Phosphoprotein</keyword>
<dbReference type="PaxDb" id="6945-B7QF86"/>
<dbReference type="PROSITE" id="PS50870">
    <property type="entry name" value="AH"/>
    <property type="match status" value="1"/>
</dbReference>
<dbReference type="EMBL" id="DS924461">
    <property type="protein sequence ID" value="EEC17508.1"/>
    <property type="molecule type" value="Genomic_DNA"/>
</dbReference>
<dbReference type="EMBL" id="ABJB010700054">
    <property type="status" value="NOT_ANNOTATED_CDS"/>
    <property type="molecule type" value="Genomic_DNA"/>
</dbReference>
<dbReference type="GO" id="GO:0005543">
    <property type="term" value="F:phospholipid binding"/>
    <property type="evidence" value="ECO:0000318"/>
    <property type="project" value="GO_Central"/>
</dbReference>
<proteinExistence type="evidence at protein level"/>
<keyword evidence="11" id="KW-1185">Reference proteome</keyword>
<gene>
    <name evidence="9" type="ORF">IscW_ISCW022668</name>
</gene>
<evidence type="ECO:0000313" key="10">
    <source>
        <dbReference type="EnsemblMetazoa" id="ISCW022668-PA"/>
    </source>
</evidence>
<dbReference type="GO" id="GO:0005829">
    <property type="term" value="C:cytosol"/>
    <property type="evidence" value="ECO:0007669"/>
    <property type="project" value="UniProtKB-ARBA"/>
</dbReference>
<comment type="subcellular location">
    <subcellularLocation>
        <location evidence="1">Golgi apparatus membrane</location>
    </subcellularLocation>
    <subcellularLocation>
        <location evidence="2">Golgi apparatus</location>
        <location evidence="2">trans-Golgi network</location>
    </subcellularLocation>
</comment>
<dbReference type="GO" id="GO:0019904">
    <property type="term" value="F:protein domain specific binding"/>
    <property type="evidence" value="ECO:0007669"/>
    <property type="project" value="InterPro"/>
</dbReference>
<dbReference type="EnsemblMetazoa" id="ISCW022668-RA">
    <property type="protein sequence ID" value="ISCW022668-PA"/>
    <property type="gene ID" value="ISCW022668"/>
</dbReference>
<dbReference type="FunFam" id="1.20.1270.60:FF:000003">
    <property type="entry name" value="arfaptin-2 isoform X1"/>
    <property type="match status" value="1"/>
</dbReference>
<evidence type="ECO:0000256" key="2">
    <source>
        <dbReference type="ARBA" id="ARBA00004601"/>
    </source>
</evidence>
<dbReference type="VEuPathDB" id="VectorBase:ISCI022668"/>
<sequence length="385" mass="43058">MTTNEEVHDDQRIEGRVPVAASPLHRAPHMFPVMTSSSPSHSSSGSHREFEEDLRKALDEVPPLNESRDAVHSGGAMPHPEGSTRGTRAPPPTSFGTSAPWAAQPPATTSVPLTSPSPVQNGSDPRVIKPGQSKIDYLRQWSVSTYKCTRQMLSEKLGKGTRTVDTELEAQIELLRDTQAKYLHVLRLARALASHFHQVVQTQGLLAEAFQELAHRSPPLQEEFRYNAEAQRSLGRNGETLLGALNFFVSSLATLCHKTIDDTLLTVRLYESARLEYDAYRTDLEELTQGTQGNAISSKMDEAQRNFALHKDKYEKLKADVTIKMKFLEENKVKVMHKQLLLFHNAVSAYFSGNQASLEATLKQFNIKAWWCEPSVEAKEATRRN</sequence>
<evidence type="ECO:0007829" key="12">
    <source>
        <dbReference type="PeptideAtlas" id="B7QF86"/>
    </source>
</evidence>
<evidence type="ECO:0000313" key="9">
    <source>
        <dbReference type="EMBL" id="EEC17508.1"/>
    </source>
</evidence>
<dbReference type="AlphaFoldDB" id="B7QF86"/>
<dbReference type="GO" id="GO:0032588">
    <property type="term" value="C:trans-Golgi network membrane"/>
    <property type="evidence" value="ECO:0000318"/>
    <property type="project" value="GO_Central"/>
</dbReference>
<dbReference type="Gene3D" id="1.20.1270.60">
    <property type="entry name" value="Arfaptin homology (AH) domain/BAR domain"/>
    <property type="match status" value="1"/>
</dbReference>
<evidence type="ECO:0000259" key="8">
    <source>
        <dbReference type="PROSITE" id="PS50870"/>
    </source>
</evidence>
<dbReference type="InterPro" id="IPR010504">
    <property type="entry name" value="AH_dom"/>
</dbReference>
<feature type="compositionally biased region" description="Basic and acidic residues" evidence="7">
    <location>
        <begin position="1"/>
        <end position="15"/>
    </location>
</feature>
<evidence type="ECO:0000256" key="6">
    <source>
        <dbReference type="SAM" id="Coils"/>
    </source>
</evidence>
<keyword evidence="6" id="KW-0175">Coiled coil</keyword>
<reference evidence="9 11" key="1">
    <citation type="submission" date="2008-03" db="EMBL/GenBank/DDBJ databases">
        <title>Annotation of Ixodes scapularis.</title>
        <authorList>
            <consortium name="Ixodes scapularis Genome Project Consortium"/>
            <person name="Caler E."/>
            <person name="Hannick L.I."/>
            <person name="Bidwell S."/>
            <person name="Joardar V."/>
            <person name="Thiagarajan M."/>
            <person name="Amedeo P."/>
            <person name="Galinsky K.J."/>
            <person name="Schobel S."/>
            <person name="Inman J."/>
            <person name="Hostetler J."/>
            <person name="Miller J."/>
            <person name="Hammond M."/>
            <person name="Megy K."/>
            <person name="Lawson D."/>
            <person name="Kodira C."/>
            <person name="Sutton G."/>
            <person name="Meyer J."/>
            <person name="Hill C.A."/>
            <person name="Birren B."/>
            <person name="Nene V."/>
            <person name="Collins F."/>
            <person name="Alarcon-Chaidez F."/>
            <person name="Wikel S."/>
            <person name="Strausberg R."/>
        </authorList>
    </citation>
    <scope>NUCLEOTIDE SEQUENCE [LARGE SCALE GENOMIC DNA]</scope>
    <source>
        <strain evidence="11">Wikel</strain>
        <strain evidence="9">Wikel colony</strain>
    </source>
</reference>
<dbReference type="PANTHER" id="PTHR12141:SF5">
    <property type="entry name" value="ARFAPTIN"/>
    <property type="match status" value="1"/>
</dbReference>
<dbReference type="InParanoid" id="B7QF86"/>
<evidence type="ECO:0000256" key="7">
    <source>
        <dbReference type="SAM" id="MobiDB-lite"/>
    </source>
</evidence>
<reference evidence="10" key="2">
    <citation type="submission" date="2020-05" db="UniProtKB">
        <authorList>
            <consortium name="EnsemblMetazoa"/>
        </authorList>
    </citation>
    <scope>IDENTIFICATION</scope>
    <source>
        <strain evidence="10">wikel</strain>
    </source>
</reference>
<dbReference type="SMART" id="SM01015">
    <property type="entry name" value="Arfaptin"/>
    <property type="match status" value="1"/>
</dbReference>
<dbReference type="VEuPathDB" id="VectorBase:ISCP_023557"/>
<keyword evidence="5" id="KW-0472">Membrane</keyword>
<feature type="coiled-coil region" evidence="6">
    <location>
        <begin position="270"/>
        <end position="331"/>
    </location>
</feature>
<dbReference type="Pfam" id="PF06456">
    <property type="entry name" value="Arfaptin"/>
    <property type="match status" value="1"/>
</dbReference>
<dbReference type="CDD" id="cd07660">
    <property type="entry name" value="BAR_Arfaptin"/>
    <property type="match status" value="1"/>
</dbReference>
<dbReference type="GO" id="GO:0034315">
    <property type="term" value="P:regulation of Arp2/3 complex-mediated actin nucleation"/>
    <property type="evidence" value="ECO:0000318"/>
    <property type="project" value="GO_Central"/>
</dbReference>
<evidence type="ECO:0000256" key="3">
    <source>
        <dbReference type="ARBA" id="ARBA00022553"/>
    </source>
</evidence>